<dbReference type="PANTHER" id="PTHR46582:SF1">
    <property type="entry name" value="ZINC FINGER CCCH DOMAIN-CONTAINING PROTEIN 18"/>
    <property type="match status" value="1"/>
</dbReference>
<dbReference type="InterPro" id="IPR041367">
    <property type="entry name" value="Znf-CCCH_4"/>
</dbReference>
<dbReference type="GO" id="GO:0008270">
    <property type="term" value="F:zinc ion binding"/>
    <property type="evidence" value="ECO:0007669"/>
    <property type="project" value="UniProtKB-KW"/>
</dbReference>
<name>A0A8C0QVG5_CANLU</name>
<dbReference type="GO" id="GO:0140262">
    <property type="term" value="F:mRNA cap binding complex binding"/>
    <property type="evidence" value="ECO:0007669"/>
    <property type="project" value="Ensembl"/>
</dbReference>
<dbReference type="GO" id="GO:0003723">
    <property type="term" value="F:RNA binding"/>
    <property type="evidence" value="ECO:0007669"/>
    <property type="project" value="TreeGrafter"/>
</dbReference>
<feature type="compositionally biased region" description="Low complexity" evidence="5">
    <location>
        <begin position="568"/>
        <end position="584"/>
    </location>
</feature>
<feature type="compositionally biased region" description="Polar residues" evidence="5">
    <location>
        <begin position="637"/>
        <end position="648"/>
    </location>
</feature>
<feature type="compositionally biased region" description="Acidic residues" evidence="5">
    <location>
        <begin position="137"/>
        <end position="152"/>
    </location>
</feature>
<evidence type="ECO:0000256" key="4">
    <source>
        <dbReference type="PROSITE-ProRule" id="PRU00723"/>
    </source>
</evidence>
<gene>
    <name evidence="7" type="primary">ZC3H18</name>
</gene>
<dbReference type="InterPro" id="IPR036855">
    <property type="entry name" value="Znf_CCCH_sf"/>
</dbReference>
<dbReference type="Proteomes" id="UP000694391">
    <property type="component" value="Unplaced"/>
</dbReference>
<protein>
    <submittedName>
        <fullName evidence="7">Zinc finger CCCH-type containing 18</fullName>
    </submittedName>
</protein>
<dbReference type="GO" id="GO:0071011">
    <property type="term" value="C:precatalytic spliceosome"/>
    <property type="evidence" value="ECO:0007669"/>
    <property type="project" value="TreeGrafter"/>
</dbReference>
<dbReference type="Gene3D" id="4.10.1000.10">
    <property type="entry name" value="Zinc finger, CCCH-type"/>
    <property type="match status" value="1"/>
</dbReference>
<evidence type="ECO:0000256" key="5">
    <source>
        <dbReference type="SAM" id="MobiDB-lite"/>
    </source>
</evidence>
<reference evidence="7" key="1">
    <citation type="submission" date="2025-08" db="UniProtKB">
        <authorList>
            <consortium name="Ensembl"/>
        </authorList>
    </citation>
    <scope>IDENTIFICATION</scope>
</reference>
<evidence type="ECO:0000313" key="8">
    <source>
        <dbReference type="Proteomes" id="UP000694391"/>
    </source>
</evidence>
<feature type="compositionally biased region" description="Acidic residues" evidence="5">
    <location>
        <begin position="15"/>
        <end position="27"/>
    </location>
</feature>
<sequence length="815" mass="92230">MDVAESPERDPRSPEDEEEEQQGLSDDDILRESGSDQDLDGAGERASDLEDEDNAAPGLSQEEEESHSDEEDQDQESEAQDLSREPTSPPHVEEGDGGEEEHTSDLRDEASSVTRDLDEHELDYDEEVPEEPAPAGQEDEAEKAGAEDDEEKGEGAPGEEGATGAHSVEDKEPLETAKEKNKEDDDGELDDGELDDDDLEEGEVKDPSDRKVRPRPTCRFFMKGNCTWGMNCRFIHPGVNDKGNYSLITKAEPFPPNGAPPLGPHPLMPANPWGGPVVDEILPPPPPEPPTESAWERGLRHAKEVLKKATIRKEQEPDFEEKRFTVTIGEDEREFDKENEVFRDWNYRITRDVRDTVLEPYADPYYDYEIERFWRGGQYENFRVQYTETEPYHNYRERERERERENRQRERERERERDRERERRQRERERERERERDKERQRRKEEWERERAKRDDKDRQHRDRDREKEREKEKEKPKPRSPQPPSRQTEPPKKEAAAAGPQVKRADEWKDPWRRSKSPKKKLGVSVSPSRARRRRKTSASSASASNSSRAMWVQMCLCVSRSLSVSSVSSVSSATSSSSSVHSVDSDDMYADLASPVSSASSRSPTPAQTKKEKGKSKKEDGVKEDKRKRDPSAQLPKSSKPSTGSKAQQPTAPQQAPPGQPQQGTFVAHKEIKLTLLNKAADKGSRKRYEPSDKDRQSPPAKRANLSPDRGSRDRKSGGRLGSPKPERQRGQNSKVPVAPPDRKRQLSPQSKSSSKVTSVPGKAPDAGTAGTVSTGTKSGKASTLSRREELLKQLKAVEDAIARKRAKIPGKV</sequence>
<evidence type="ECO:0000313" key="7">
    <source>
        <dbReference type="Ensembl" id="ENSCAFP00020005764.1"/>
    </source>
</evidence>
<dbReference type="PANTHER" id="PTHR46582">
    <property type="entry name" value="ZINC FINGER CCCH DOMAIN-CONTAINING PROTEIN 18"/>
    <property type="match status" value="1"/>
</dbReference>
<feature type="compositionally biased region" description="Basic and acidic residues" evidence="5">
    <location>
        <begin position="167"/>
        <end position="183"/>
    </location>
</feature>
<feature type="compositionally biased region" description="Low complexity" evidence="5">
    <location>
        <begin position="595"/>
        <end position="609"/>
    </location>
</feature>
<dbReference type="SMART" id="SM00356">
    <property type="entry name" value="ZnF_C3H1"/>
    <property type="match status" value="1"/>
</dbReference>
<keyword evidence="1 4" id="KW-0479">Metal-binding</keyword>
<feature type="compositionally biased region" description="Acidic residues" evidence="5">
    <location>
        <begin position="184"/>
        <end position="201"/>
    </location>
</feature>
<dbReference type="AlphaFoldDB" id="A0A8C0QVG5"/>
<feature type="compositionally biased region" description="Basic and acidic residues" evidence="5">
    <location>
        <begin position="202"/>
        <end position="211"/>
    </location>
</feature>
<feature type="compositionally biased region" description="Basic and acidic residues" evidence="5">
    <location>
        <begin position="100"/>
        <end position="118"/>
    </location>
</feature>
<keyword evidence="8" id="KW-1185">Reference proteome</keyword>
<feature type="region of interest" description="Disordered" evidence="5">
    <location>
        <begin position="1"/>
        <end position="216"/>
    </location>
</feature>
<feature type="compositionally biased region" description="Acidic residues" evidence="5">
    <location>
        <begin position="119"/>
        <end position="130"/>
    </location>
</feature>
<accession>A0A8C0QVG5</accession>
<dbReference type="PROSITE" id="PS50103">
    <property type="entry name" value="ZF_C3H1"/>
    <property type="match status" value="1"/>
</dbReference>
<feature type="compositionally biased region" description="Low complexity" evidence="5">
    <location>
        <begin position="539"/>
        <end position="551"/>
    </location>
</feature>
<feature type="region of interest" description="Disordered" evidence="5">
    <location>
        <begin position="385"/>
        <end position="551"/>
    </location>
</feature>
<dbReference type="GeneTree" id="ENSGT00730000111190"/>
<dbReference type="GO" id="GO:0016607">
    <property type="term" value="C:nuclear speck"/>
    <property type="evidence" value="ECO:0007669"/>
    <property type="project" value="Ensembl"/>
</dbReference>
<evidence type="ECO:0000256" key="3">
    <source>
        <dbReference type="ARBA" id="ARBA00022833"/>
    </source>
</evidence>
<dbReference type="GO" id="GO:0050779">
    <property type="term" value="P:RNA destabilization"/>
    <property type="evidence" value="ECO:0007669"/>
    <property type="project" value="Ensembl"/>
</dbReference>
<feature type="compositionally biased region" description="Basic and acidic residues" evidence="5">
    <location>
        <begin position="682"/>
        <end position="699"/>
    </location>
</feature>
<dbReference type="InterPro" id="IPR000571">
    <property type="entry name" value="Znf_CCCH"/>
</dbReference>
<feature type="zinc finger region" description="C3H1-type" evidence="4">
    <location>
        <begin position="213"/>
        <end position="239"/>
    </location>
</feature>
<keyword evidence="2 4" id="KW-0863">Zinc-finger</keyword>
<organism evidence="7 8">
    <name type="scientific">Canis lupus dingo</name>
    <name type="common">dingo</name>
    <dbReference type="NCBI Taxonomy" id="286419"/>
    <lineage>
        <taxon>Eukaryota</taxon>
        <taxon>Metazoa</taxon>
        <taxon>Chordata</taxon>
        <taxon>Craniata</taxon>
        <taxon>Vertebrata</taxon>
        <taxon>Euteleostomi</taxon>
        <taxon>Mammalia</taxon>
        <taxon>Eutheria</taxon>
        <taxon>Laurasiatheria</taxon>
        <taxon>Carnivora</taxon>
        <taxon>Caniformia</taxon>
        <taxon>Canidae</taxon>
        <taxon>Canis</taxon>
    </lineage>
</organism>
<dbReference type="Ensembl" id="ENSCAFT00020006660.1">
    <property type="protein sequence ID" value="ENSCAFP00020005764.1"/>
    <property type="gene ID" value="ENSCAFG00020004617.1"/>
</dbReference>
<feature type="compositionally biased region" description="Low complexity" evidence="5">
    <location>
        <begin position="750"/>
        <end position="763"/>
    </location>
</feature>
<feature type="compositionally biased region" description="Basic and acidic residues" evidence="5">
    <location>
        <begin position="504"/>
        <end position="514"/>
    </location>
</feature>
<feature type="compositionally biased region" description="Polar residues" evidence="5">
    <location>
        <begin position="773"/>
        <end position="787"/>
    </location>
</feature>
<feature type="domain" description="C3H1-type" evidence="6">
    <location>
        <begin position="213"/>
        <end position="239"/>
    </location>
</feature>
<feature type="compositionally biased region" description="Basic and acidic residues" evidence="5">
    <location>
        <begin position="390"/>
        <end position="478"/>
    </location>
</feature>
<dbReference type="Pfam" id="PF18044">
    <property type="entry name" value="zf-CCCH_4"/>
    <property type="match status" value="1"/>
</dbReference>
<feature type="compositionally biased region" description="Acidic residues" evidence="5">
    <location>
        <begin position="61"/>
        <end position="79"/>
    </location>
</feature>
<feature type="compositionally biased region" description="Basic and acidic residues" evidence="5">
    <location>
        <begin position="1"/>
        <end position="14"/>
    </location>
</feature>
<evidence type="ECO:0000259" key="6">
    <source>
        <dbReference type="PROSITE" id="PS50103"/>
    </source>
</evidence>
<evidence type="ECO:0000256" key="1">
    <source>
        <dbReference type="ARBA" id="ARBA00022723"/>
    </source>
</evidence>
<dbReference type="InterPro" id="IPR052647">
    <property type="entry name" value="Zinc_finger_CCCH-type"/>
</dbReference>
<dbReference type="SUPFAM" id="SSF90229">
    <property type="entry name" value="CCCH zinc finger"/>
    <property type="match status" value="1"/>
</dbReference>
<feature type="compositionally biased region" description="Basic and acidic residues" evidence="5">
    <location>
        <begin position="619"/>
        <end position="633"/>
    </location>
</feature>
<feature type="region of interest" description="Disordered" evidence="5">
    <location>
        <begin position="568"/>
        <end position="789"/>
    </location>
</feature>
<reference evidence="7" key="2">
    <citation type="submission" date="2025-09" db="UniProtKB">
        <authorList>
            <consortium name="Ensembl"/>
        </authorList>
    </citation>
    <scope>IDENTIFICATION</scope>
</reference>
<proteinExistence type="predicted"/>
<keyword evidence="3 4" id="KW-0862">Zinc</keyword>
<dbReference type="GO" id="GO:0030674">
    <property type="term" value="F:protein-macromolecule adaptor activity"/>
    <property type="evidence" value="ECO:0007669"/>
    <property type="project" value="Ensembl"/>
</dbReference>
<evidence type="ECO:0000256" key="2">
    <source>
        <dbReference type="ARBA" id="ARBA00022771"/>
    </source>
</evidence>